<keyword evidence="3" id="KW-1185">Reference proteome</keyword>
<dbReference type="AlphaFoldDB" id="A0A951MCD5"/>
<feature type="transmembrane region" description="Helical" evidence="1">
    <location>
        <begin position="47"/>
        <end position="70"/>
    </location>
</feature>
<protein>
    <recommendedName>
        <fullName evidence="4">DUF1648 domain-containing protein</fullName>
    </recommendedName>
</protein>
<dbReference type="Proteomes" id="UP000727490">
    <property type="component" value="Unassembled WGS sequence"/>
</dbReference>
<sequence length="157" mass="18418">MNIWDRVIEILGFASLILLWAMTYYFQHVGADAVAPDYNFFENPSEYWASNMTYSIPIIATILFFGVTFYNQKPRINEYTIQNNPEKVEALVQINAKLWRWLKFNLILMFILIEYFSFHSGSGFGTGVPKFFIVVFPVLLFAPIVYFFMEFAKTQLD</sequence>
<name>A0A951MCD5_9BACT</name>
<dbReference type="EMBL" id="RPHB01000007">
    <property type="protein sequence ID" value="MBW3469226.1"/>
    <property type="molecule type" value="Genomic_DNA"/>
</dbReference>
<organism evidence="2 3">
    <name type="scientific">Arthrospiribacter ruber</name>
    <dbReference type="NCBI Taxonomy" id="2487934"/>
    <lineage>
        <taxon>Bacteria</taxon>
        <taxon>Pseudomonadati</taxon>
        <taxon>Bacteroidota</taxon>
        <taxon>Cytophagia</taxon>
        <taxon>Cytophagales</taxon>
        <taxon>Cyclobacteriaceae</taxon>
        <taxon>Arthrospiribacter</taxon>
    </lineage>
</organism>
<reference evidence="2 3" key="1">
    <citation type="journal article" date="2020" name="Syst. Appl. Microbiol.">
        <title>Arthrospiribacter ruber gen. nov., sp. nov., a novel bacterium isolated from Arthrospira cultures.</title>
        <authorList>
            <person name="Waleron M."/>
            <person name="Misztak A."/>
            <person name="Waleron M.M."/>
            <person name="Furmaniak M."/>
            <person name="Mrozik A."/>
            <person name="Waleron K."/>
        </authorList>
    </citation>
    <scope>NUCLEOTIDE SEQUENCE [LARGE SCALE GENOMIC DNA]</scope>
    <source>
        <strain evidence="2 3">DPMB0001</strain>
    </source>
</reference>
<gene>
    <name evidence="2" type="ORF">EGN73_15605</name>
</gene>
<evidence type="ECO:0000256" key="1">
    <source>
        <dbReference type="SAM" id="Phobius"/>
    </source>
</evidence>
<feature type="transmembrane region" description="Helical" evidence="1">
    <location>
        <begin position="7"/>
        <end position="27"/>
    </location>
</feature>
<evidence type="ECO:0000313" key="3">
    <source>
        <dbReference type="Proteomes" id="UP000727490"/>
    </source>
</evidence>
<keyword evidence="1" id="KW-1133">Transmembrane helix</keyword>
<evidence type="ECO:0008006" key="4">
    <source>
        <dbReference type="Google" id="ProtNLM"/>
    </source>
</evidence>
<comment type="caution">
    <text evidence="2">The sequence shown here is derived from an EMBL/GenBank/DDBJ whole genome shotgun (WGS) entry which is preliminary data.</text>
</comment>
<keyword evidence="1" id="KW-0472">Membrane</keyword>
<accession>A0A951MCD5</accession>
<proteinExistence type="predicted"/>
<evidence type="ECO:0000313" key="2">
    <source>
        <dbReference type="EMBL" id="MBW3469226.1"/>
    </source>
</evidence>
<keyword evidence="1" id="KW-0812">Transmembrane</keyword>
<feature type="transmembrane region" description="Helical" evidence="1">
    <location>
        <begin position="101"/>
        <end position="118"/>
    </location>
</feature>
<feature type="transmembrane region" description="Helical" evidence="1">
    <location>
        <begin position="130"/>
        <end position="149"/>
    </location>
</feature>